<reference evidence="6 7" key="1">
    <citation type="journal article" date="2017" name="BMC Biol.">
        <title>Genomic innovations, transcriptional plasticity and gene loss underlying the evolution and divergence of two highly polyphagous and invasive Helicoverpa pest species.</title>
        <authorList>
            <person name="Pearce S.L."/>
            <person name="Clarke D.F."/>
            <person name="East P.D."/>
            <person name="Elfekih S."/>
            <person name="Gordon K.H."/>
            <person name="Jermiin L.S."/>
            <person name="McGaughran A."/>
            <person name="Oakeshott J.G."/>
            <person name="Papanikolaou A."/>
            <person name="Perera O.P."/>
            <person name="Rane R.V."/>
            <person name="Richards S."/>
            <person name="Tay W.T."/>
            <person name="Walsh T.K."/>
            <person name="Anderson A."/>
            <person name="Anderson C.J."/>
            <person name="Asgari S."/>
            <person name="Board P.G."/>
            <person name="Bretschneider A."/>
            <person name="Campbell P.M."/>
            <person name="Chertemps T."/>
            <person name="Christeller J.T."/>
            <person name="Coppin C.W."/>
            <person name="Downes S.J."/>
            <person name="Duan G."/>
            <person name="Farnsworth C.A."/>
            <person name="Good R.T."/>
            <person name="Han L.B."/>
            <person name="Han Y.C."/>
            <person name="Hatje K."/>
            <person name="Horne I."/>
            <person name="Huang Y.P."/>
            <person name="Hughes D.S."/>
            <person name="Jacquin-Joly E."/>
            <person name="James W."/>
            <person name="Jhangiani S."/>
            <person name="Kollmar M."/>
            <person name="Kuwar S.S."/>
            <person name="Li S."/>
            <person name="Liu N.Y."/>
            <person name="Maibeche M.T."/>
            <person name="Miller J.R."/>
            <person name="Montagne N."/>
            <person name="Perry T."/>
            <person name="Qu J."/>
            <person name="Song S.V."/>
            <person name="Sutton G.G."/>
            <person name="Vogel H."/>
            <person name="Walenz B.P."/>
            <person name="Xu W."/>
            <person name="Zhang H.J."/>
            <person name="Zou Z."/>
            <person name="Batterham P."/>
            <person name="Edwards O.R."/>
            <person name="Feyereisen R."/>
            <person name="Gibbs R.A."/>
            <person name="Heckel D.G."/>
            <person name="McGrath A."/>
            <person name="Robin C."/>
            <person name="Scherer S.E."/>
            <person name="Worley K.C."/>
            <person name="Wu Y.D."/>
        </authorList>
    </citation>
    <scope>NUCLEOTIDE SEQUENCE [LARGE SCALE GENOMIC DNA]</scope>
    <source>
        <strain evidence="6">Harm_GR_Male_#8</strain>
        <tissue evidence="6">Whole organism</tissue>
    </source>
</reference>
<feature type="region of interest" description="Disordered" evidence="3">
    <location>
        <begin position="157"/>
        <end position="191"/>
    </location>
</feature>
<keyword evidence="1" id="KW-0863">Zinc-finger</keyword>
<evidence type="ECO:0000256" key="1">
    <source>
        <dbReference type="PROSITE-ProRule" id="PRU00042"/>
    </source>
</evidence>
<feature type="binding site" evidence="2">
    <location>
        <position position="14"/>
    </location>
    <ligand>
        <name>Zn(2+)</name>
        <dbReference type="ChEBI" id="CHEBI:29105"/>
    </ligand>
</feature>
<dbReference type="InterPro" id="IPR013087">
    <property type="entry name" value="Znf_C2H2_type"/>
</dbReference>
<feature type="domain" description="ZAD" evidence="5">
    <location>
        <begin position="9"/>
        <end position="87"/>
    </location>
</feature>
<dbReference type="Proteomes" id="UP000249218">
    <property type="component" value="Unassembled WGS sequence"/>
</dbReference>
<dbReference type="GO" id="GO:0008270">
    <property type="term" value="F:zinc ion binding"/>
    <property type="evidence" value="ECO:0007669"/>
    <property type="project" value="UniProtKB-UniRule"/>
</dbReference>
<protein>
    <submittedName>
        <fullName evidence="6">Uncharacterized protein</fullName>
    </submittedName>
</protein>
<evidence type="ECO:0000259" key="5">
    <source>
        <dbReference type="PROSITE" id="PS51915"/>
    </source>
</evidence>
<keyword evidence="7" id="KW-1185">Reference proteome</keyword>
<organism evidence="6 7">
    <name type="scientific">Helicoverpa armigera</name>
    <name type="common">Cotton bollworm</name>
    <name type="synonym">Heliothis armigera</name>
    <dbReference type="NCBI Taxonomy" id="29058"/>
    <lineage>
        <taxon>Eukaryota</taxon>
        <taxon>Metazoa</taxon>
        <taxon>Ecdysozoa</taxon>
        <taxon>Arthropoda</taxon>
        <taxon>Hexapoda</taxon>
        <taxon>Insecta</taxon>
        <taxon>Pterygota</taxon>
        <taxon>Neoptera</taxon>
        <taxon>Endopterygota</taxon>
        <taxon>Lepidoptera</taxon>
        <taxon>Glossata</taxon>
        <taxon>Ditrysia</taxon>
        <taxon>Noctuoidea</taxon>
        <taxon>Noctuidae</taxon>
        <taxon>Heliothinae</taxon>
        <taxon>Helicoverpa</taxon>
    </lineage>
</organism>
<feature type="binding site" evidence="2">
    <location>
        <position position="63"/>
    </location>
    <ligand>
        <name>Zn(2+)</name>
        <dbReference type="ChEBI" id="CHEBI:29105"/>
    </ligand>
</feature>
<dbReference type="InterPro" id="IPR012934">
    <property type="entry name" value="Znf_AD"/>
</dbReference>
<dbReference type="AlphaFoldDB" id="A0A2W1BMT2"/>
<evidence type="ECO:0000259" key="4">
    <source>
        <dbReference type="PROSITE" id="PS50157"/>
    </source>
</evidence>
<dbReference type="GO" id="GO:0005634">
    <property type="term" value="C:nucleus"/>
    <property type="evidence" value="ECO:0007669"/>
    <property type="project" value="InterPro"/>
</dbReference>
<sequence length="237" mass="27184">MTEIFNLSTLCRCCHADGHFKSLQVPYEEDHDVEIYNIMLRETLGISISTPPLEASYTICDNCILRLRDATNFKHQVLICEQKFSVYCQNEQFIATQNVKIEENDDCHNEYDDLETDLDEKKSIDVDVKKEYSIEVDIAHPVEELKDEKPVEVSYEETEYSDADEKAPIETGTTINKDSEADSLPTKQNSSSLIIQVKTENGDQYSCKSCGGSYPNKKEIKKHMLLKHTFNSSWSFI</sequence>
<name>A0A2W1BMT2_HELAM</name>
<dbReference type="PROSITE" id="PS51915">
    <property type="entry name" value="ZAD"/>
    <property type="match status" value="1"/>
</dbReference>
<dbReference type="PROSITE" id="PS00028">
    <property type="entry name" value="ZINC_FINGER_C2H2_1"/>
    <property type="match status" value="1"/>
</dbReference>
<evidence type="ECO:0000313" key="6">
    <source>
        <dbReference type="EMBL" id="PZC75601.1"/>
    </source>
</evidence>
<gene>
    <name evidence="6" type="primary">HaOG205917</name>
    <name evidence="6" type="ORF">B5X24_HaOG205917</name>
</gene>
<dbReference type="SMART" id="SM00868">
    <property type="entry name" value="zf-AD"/>
    <property type="match status" value="1"/>
</dbReference>
<keyword evidence="2" id="KW-0479">Metal-binding</keyword>
<keyword evidence="2" id="KW-0862">Zinc</keyword>
<dbReference type="EMBL" id="KZ149990">
    <property type="protein sequence ID" value="PZC75601.1"/>
    <property type="molecule type" value="Genomic_DNA"/>
</dbReference>
<dbReference type="OrthoDB" id="4748970at2759"/>
<proteinExistence type="predicted"/>
<accession>A0A2W1BMT2</accession>
<feature type="binding site" evidence="2">
    <location>
        <position position="60"/>
    </location>
    <ligand>
        <name>Zn(2+)</name>
        <dbReference type="ChEBI" id="CHEBI:29105"/>
    </ligand>
</feature>
<evidence type="ECO:0000256" key="2">
    <source>
        <dbReference type="PROSITE-ProRule" id="PRU01263"/>
    </source>
</evidence>
<evidence type="ECO:0000256" key="3">
    <source>
        <dbReference type="SAM" id="MobiDB-lite"/>
    </source>
</evidence>
<feature type="binding site" evidence="2">
    <location>
        <position position="11"/>
    </location>
    <ligand>
        <name>Zn(2+)</name>
        <dbReference type="ChEBI" id="CHEBI:29105"/>
    </ligand>
</feature>
<evidence type="ECO:0000313" key="7">
    <source>
        <dbReference type="Proteomes" id="UP000249218"/>
    </source>
</evidence>
<dbReference type="PROSITE" id="PS50157">
    <property type="entry name" value="ZINC_FINGER_C2H2_2"/>
    <property type="match status" value="1"/>
</dbReference>
<feature type="domain" description="C2H2-type" evidence="4">
    <location>
        <begin position="205"/>
        <end position="233"/>
    </location>
</feature>